<sequence length="139" mass="14460">MVMTQSPGSLAVSAGDMVTITCKSSQSPLQAEGRIDLAPREARTASRLLTCWASTWPAGVPWRFSGSGQGQMSLSLQEPPGEDMAVLLGAAPQCSSHKLQPQTQTSPQATGQGAFAVLAASPHRDLSCPATCLLISHTV</sequence>
<dbReference type="InterPro" id="IPR036179">
    <property type="entry name" value="Ig-like_dom_sf"/>
</dbReference>
<comment type="caution">
    <text evidence="1">The sequence shown here is derived from an EMBL/GenBank/DDBJ whole genome shotgun (WGS) entry which is preliminary data.</text>
</comment>
<dbReference type="AlphaFoldDB" id="A0AA41MLH8"/>
<protein>
    <submittedName>
        <fullName evidence="1">Ig kappa chain V-IV region Len</fullName>
    </submittedName>
</protein>
<gene>
    <name evidence="1" type="ORF">SUZIE_125460</name>
</gene>
<keyword evidence="2" id="KW-1185">Reference proteome</keyword>
<dbReference type="InterPro" id="IPR013783">
    <property type="entry name" value="Ig-like_fold"/>
</dbReference>
<evidence type="ECO:0000313" key="1">
    <source>
        <dbReference type="EMBL" id="MBZ3873942.1"/>
    </source>
</evidence>
<dbReference type="SUPFAM" id="SSF48726">
    <property type="entry name" value="Immunoglobulin"/>
    <property type="match status" value="1"/>
</dbReference>
<dbReference type="Gene3D" id="2.60.40.10">
    <property type="entry name" value="Immunoglobulins"/>
    <property type="match status" value="1"/>
</dbReference>
<reference evidence="1" key="1">
    <citation type="submission" date="2020-03" db="EMBL/GenBank/DDBJ databases">
        <title>Studies in the Genomics of Life Span.</title>
        <authorList>
            <person name="Glass D."/>
        </authorList>
    </citation>
    <scope>NUCLEOTIDE SEQUENCE</scope>
    <source>
        <strain evidence="1">SUZIE</strain>
        <tissue evidence="1">Muscle</tissue>
    </source>
</reference>
<proteinExistence type="predicted"/>
<dbReference type="Proteomes" id="UP001166674">
    <property type="component" value="Unassembled WGS sequence"/>
</dbReference>
<accession>A0AA41MLH8</accession>
<name>A0AA41MLH8_SCICA</name>
<dbReference type="EMBL" id="JAATJV010214550">
    <property type="protein sequence ID" value="MBZ3873942.1"/>
    <property type="molecule type" value="Genomic_DNA"/>
</dbReference>
<evidence type="ECO:0000313" key="2">
    <source>
        <dbReference type="Proteomes" id="UP001166674"/>
    </source>
</evidence>
<organism evidence="1 2">
    <name type="scientific">Sciurus carolinensis</name>
    <name type="common">Eastern gray squirrel</name>
    <dbReference type="NCBI Taxonomy" id="30640"/>
    <lineage>
        <taxon>Eukaryota</taxon>
        <taxon>Metazoa</taxon>
        <taxon>Chordata</taxon>
        <taxon>Craniata</taxon>
        <taxon>Vertebrata</taxon>
        <taxon>Euteleostomi</taxon>
        <taxon>Mammalia</taxon>
        <taxon>Eutheria</taxon>
        <taxon>Euarchontoglires</taxon>
        <taxon>Glires</taxon>
        <taxon>Rodentia</taxon>
        <taxon>Sciuromorpha</taxon>
        <taxon>Sciuridae</taxon>
        <taxon>Sciurinae</taxon>
        <taxon>Sciurini</taxon>
        <taxon>Sciurus</taxon>
    </lineage>
</organism>